<dbReference type="EMBL" id="JAENHP010000001">
    <property type="protein sequence ID" value="MBM2614636.1"/>
    <property type="molecule type" value="Genomic_DNA"/>
</dbReference>
<evidence type="ECO:0000313" key="2">
    <source>
        <dbReference type="EMBL" id="MBM2614636.1"/>
    </source>
</evidence>
<organism evidence="2 3">
    <name type="scientific">Paractinoplanes ovalisporus</name>
    <dbReference type="NCBI Taxonomy" id="2810368"/>
    <lineage>
        <taxon>Bacteria</taxon>
        <taxon>Bacillati</taxon>
        <taxon>Actinomycetota</taxon>
        <taxon>Actinomycetes</taxon>
        <taxon>Micromonosporales</taxon>
        <taxon>Micromonosporaceae</taxon>
        <taxon>Paractinoplanes</taxon>
    </lineage>
</organism>
<sequence>MKSEVATTYEGLADLLDGAPWDAPTLCSKWLVRHVVAHVTMPVRLTPETFGAEMAAAGGDFAVLSETVAARDASLPVADLLGQLRSPALHAWQPPGGGAEGARSHAVIHSLDVTIALDRPAVAPLEAMTAVLDVLVGAGGSLFGLDLTGLRFEATDAAWSWGDGRLVRAGSGPLVALLSGRTLPTGEALPRA</sequence>
<gene>
    <name evidence="2" type="ORF">JIG36_03585</name>
</gene>
<dbReference type="RefSeq" id="WP_203374511.1">
    <property type="nucleotide sequence ID" value="NZ_JAENHP010000001.1"/>
</dbReference>
<keyword evidence="3" id="KW-1185">Reference proteome</keyword>
<proteinExistence type="predicted"/>
<feature type="domain" description="Mycothiol-dependent maleylpyruvate isomerase metal-binding" evidence="1">
    <location>
        <begin position="10"/>
        <end position="86"/>
    </location>
</feature>
<comment type="caution">
    <text evidence="2">The sequence shown here is derived from an EMBL/GenBank/DDBJ whole genome shotgun (WGS) entry which is preliminary data.</text>
</comment>
<dbReference type="Pfam" id="PF11716">
    <property type="entry name" value="MDMPI_N"/>
    <property type="match status" value="1"/>
</dbReference>
<dbReference type="InterPro" id="IPR017517">
    <property type="entry name" value="Maleyloyr_isom"/>
</dbReference>
<evidence type="ECO:0000313" key="3">
    <source>
        <dbReference type="Proteomes" id="UP000632138"/>
    </source>
</evidence>
<dbReference type="NCBIfam" id="TIGR03083">
    <property type="entry name" value="maleylpyruvate isomerase family mycothiol-dependent enzyme"/>
    <property type="match status" value="1"/>
</dbReference>
<name>A0ABS2A470_9ACTN</name>
<protein>
    <submittedName>
        <fullName evidence="2">Maleylpyruvate isomerase family mycothiol-dependent enzyme</fullName>
    </submittedName>
</protein>
<dbReference type="Proteomes" id="UP000632138">
    <property type="component" value="Unassembled WGS sequence"/>
</dbReference>
<keyword evidence="2" id="KW-0413">Isomerase</keyword>
<dbReference type="SUPFAM" id="SSF109854">
    <property type="entry name" value="DinB/YfiT-like putative metalloenzymes"/>
    <property type="match status" value="1"/>
</dbReference>
<accession>A0ABS2A470</accession>
<dbReference type="InterPro" id="IPR024344">
    <property type="entry name" value="MDMPI_metal-binding"/>
</dbReference>
<reference evidence="2 3" key="1">
    <citation type="submission" date="2021-01" db="EMBL/GenBank/DDBJ databases">
        <title>Actinoplanes sp. nov. LDG1-06 isolated from lichen.</title>
        <authorList>
            <person name="Saeng-In P."/>
            <person name="Phongsopitanun W."/>
            <person name="Kanchanasin P."/>
            <person name="Yuki M."/>
            <person name="Kudo T."/>
            <person name="Ohkuma M."/>
            <person name="Tanasupawat S."/>
        </authorList>
    </citation>
    <scope>NUCLEOTIDE SEQUENCE [LARGE SCALE GENOMIC DNA]</scope>
    <source>
        <strain evidence="2 3">LDG1-06</strain>
    </source>
</reference>
<evidence type="ECO:0000259" key="1">
    <source>
        <dbReference type="Pfam" id="PF11716"/>
    </source>
</evidence>
<dbReference type="GO" id="GO:0016853">
    <property type="term" value="F:isomerase activity"/>
    <property type="evidence" value="ECO:0007669"/>
    <property type="project" value="UniProtKB-KW"/>
</dbReference>
<dbReference type="InterPro" id="IPR034660">
    <property type="entry name" value="DinB/YfiT-like"/>
</dbReference>